<gene>
    <name evidence="1" type="ORF">FHQ09_05800</name>
</gene>
<accession>A0A5C4X366</accession>
<dbReference type="Proteomes" id="UP000314223">
    <property type="component" value="Unassembled WGS sequence"/>
</dbReference>
<dbReference type="EMBL" id="VDMQ01000003">
    <property type="protein sequence ID" value="TNM55770.1"/>
    <property type="molecule type" value="Genomic_DNA"/>
</dbReference>
<dbReference type="AlphaFoldDB" id="A0A5C4X366"/>
<evidence type="ECO:0000313" key="2">
    <source>
        <dbReference type="Proteomes" id="UP000314223"/>
    </source>
</evidence>
<name>A0A5C4X366_9MICO</name>
<comment type="caution">
    <text evidence="1">The sequence shown here is derived from an EMBL/GenBank/DDBJ whole genome shotgun (WGS) entry which is preliminary data.</text>
</comment>
<reference evidence="1 2" key="1">
    <citation type="submission" date="2019-06" db="EMBL/GenBank/DDBJ databases">
        <authorList>
            <person name="Mardanova A.M."/>
            <person name="Pudova D.S."/>
            <person name="Shagimardanova E.I."/>
            <person name="Gogoleva N.E."/>
            <person name="Lutfullin M.T."/>
            <person name="Hadieva G.F."/>
            <person name="Sharipova M.R."/>
        </authorList>
    </citation>
    <scope>NUCLEOTIDE SEQUENCE [LARGE SCALE GENOMIC DNA]</scope>
    <source>
        <strain evidence="1 2">MG-1</strain>
    </source>
</reference>
<evidence type="ECO:0000313" key="1">
    <source>
        <dbReference type="EMBL" id="TNM55770.1"/>
    </source>
</evidence>
<organism evidence="1 2">
    <name type="scientific">Brevibacterium sediminis</name>
    <dbReference type="NCBI Taxonomy" id="1857024"/>
    <lineage>
        <taxon>Bacteria</taxon>
        <taxon>Bacillati</taxon>
        <taxon>Actinomycetota</taxon>
        <taxon>Actinomycetes</taxon>
        <taxon>Micrococcales</taxon>
        <taxon>Brevibacteriaceae</taxon>
        <taxon>Brevibacterium</taxon>
    </lineage>
</organism>
<dbReference type="RefSeq" id="WP_139467910.1">
    <property type="nucleotide sequence ID" value="NZ_JBMDYA010000188.1"/>
</dbReference>
<sequence>MDISTELNGRIEYIVIPAIQKLLTDAEFEQLTIESEGSRLDRFVASIQACGETLSVIVSDSYMHESMDEARDRFFEDLRDEISETEFGWGQLRDGSSN</sequence>
<protein>
    <submittedName>
        <fullName evidence="1">Uncharacterized protein</fullName>
    </submittedName>
</protein>
<proteinExistence type="predicted"/>